<gene>
    <name evidence="1" type="ORF">FC701_36355</name>
</gene>
<dbReference type="EMBL" id="SZOD01001562">
    <property type="protein sequence ID" value="TKI74451.1"/>
    <property type="molecule type" value="Genomic_DNA"/>
</dbReference>
<organism evidence="1 2">
    <name type="scientific">Bacillus mycoides</name>
    <dbReference type="NCBI Taxonomy" id="1405"/>
    <lineage>
        <taxon>Bacteria</taxon>
        <taxon>Bacillati</taxon>
        <taxon>Bacillota</taxon>
        <taxon>Bacilli</taxon>
        <taxon>Bacillales</taxon>
        <taxon>Bacillaceae</taxon>
        <taxon>Bacillus</taxon>
        <taxon>Bacillus cereus group</taxon>
    </lineage>
</organism>
<evidence type="ECO:0000313" key="1">
    <source>
        <dbReference type="EMBL" id="TKI74451.1"/>
    </source>
</evidence>
<reference evidence="1 2" key="1">
    <citation type="journal article" date="2019" name="Environ. Microbiol.">
        <title>An active ?-lactamase is a part of an orchestrated cell wall stress resistance network of Bacillus subtilis and related rhizosphere species.</title>
        <authorList>
            <person name="Bucher T."/>
            <person name="Keren-Paz A."/>
            <person name="Hausser J."/>
            <person name="Olender T."/>
            <person name="Cytryn E."/>
            <person name="Kolodkin-Gal I."/>
        </authorList>
    </citation>
    <scope>NUCLEOTIDE SEQUENCE [LARGE SCALE GENOMIC DNA]</scope>
    <source>
        <strain evidence="1 2">I186</strain>
    </source>
</reference>
<name>A0A4U2ZLC9_BACMY</name>
<dbReference type="RefSeq" id="WP_137059810.1">
    <property type="nucleotide sequence ID" value="NZ_SZOD01001562.1"/>
</dbReference>
<proteinExistence type="predicted"/>
<accession>A0A4U2ZLC9</accession>
<sequence length="65" mass="7447">MSLIFHNEDMNKLVRDTKHDSIIFKVGEQEIVSLKSNGDIYVKGKLVENDKEVVEGMRELLGLSR</sequence>
<dbReference type="Proteomes" id="UP000305524">
    <property type="component" value="Unassembled WGS sequence"/>
</dbReference>
<evidence type="ECO:0000313" key="2">
    <source>
        <dbReference type="Proteomes" id="UP000305524"/>
    </source>
</evidence>
<dbReference type="AlphaFoldDB" id="A0A4U2ZLC9"/>
<comment type="caution">
    <text evidence="1">The sequence shown here is derived from an EMBL/GenBank/DDBJ whole genome shotgun (WGS) entry which is preliminary data.</text>
</comment>
<protein>
    <submittedName>
        <fullName evidence="1">Uncharacterized protein</fullName>
    </submittedName>
</protein>